<reference evidence="1 2" key="1">
    <citation type="submission" date="2020-08" db="EMBL/GenBank/DDBJ databases">
        <title>Studying the diversity of plant-associated saprophytic bacteria and their role in host health and plant-pathogen interactions.</title>
        <authorList>
            <person name="Potnis N."/>
        </authorList>
    </citation>
    <scope>NUCLEOTIDE SEQUENCE [LARGE SCALE GENOMIC DNA]</scope>
    <source>
        <strain evidence="1 2">F16</strain>
    </source>
</reference>
<evidence type="ECO:0000313" key="2">
    <source>
        <dbReference type="Proteomes" id="UP000554726"/>
    </source>
</evidence>
<proteinExistence type="predicted"/>
<name>A0ABR6JMN7_9XANT</name>
<evidence type="ECO:0000313" key="1">
    <source>
        <dbReference type="EMBL" id="MBB4594085.1"/>
    </source>
</evidence>
<dbReference type="Proteomes" id="UP000554726">
    <property type="component" value="Unassembled WGS sequence"/>
</dbReference>
<sequence>MAGNGCAGAGPTTGAAFASASSNRHTNRPVEARLCRCAVAIASHTVAGKRGHVALRGQLADGVVAGIGDVQIAGLIEGDARRRIERRRRTDPVGKAFAATGQRVHMAIRAQAADTVGVATIGDVERAPRIDRQAIRIGKPRVGGAAIRCATHATAGNPLQLRFPAQRRCDWCVRLRCRSRRR</sequence>
<protein>
    <submittedName>
        <fullName evidence="1">Uncharacterized protein</fullName>
    </submittedName>
</protein>
<dbReference type="EMBL" id="JACHNS010000004">
    <property type="protein sequence ID" value="MBB4594085.1"/>
    <property type="molecule type" value="Genomic_DNA"/>
</dbReference>
<organism evidence="1 2">
    <name type="scientific">Xanthomonas cannabis</name>
    <dbReference type="NCBI Taxonomy" id="1885674"/>
    <lineage>
        <taxon>Bacteria</taxon>
        <taxon>Pseudomonadati</taxon>
        <taxon>Pseudomonadota</taxon>
        <taxon>Gammaproteobacteria</taxon>
        <taxon>Lysobacterales</taxon>
        <taxon>Lysobacteraceae</taxon>
        <taxon>Xanthomonas</taxon>
    </lineage>
</organism>
<gene>
    <name evidence="1" type="ORF">FHR60_002769</name>
</gene>
<comment type="caution">
    <text evidence="1">The sequence shown here is derived from an EMBL/GenBank/DDBJ whole genome shotgun (WGS) entry which is preliminary data.</text>
</comment>
<accession>A0ABR6JMN7</accession>
<keyword evidence="2" id="KW-1185">Reference proteome</keyword>